<reference evidence="1" key="1">
    <citation type="submission" date="2020-04" db="EMBL/GenBank/DDBJ databases">
        <title>Genome Assembly and Annotation of Botryosphaeria dothidea sdau 11-99, a Latent Pathogen of Apple Fruit Ring Rot in China.</title>
        <authorList>
            <person name="Yu C."/>
            <person name="Diao Y."/>
            <person name="Lu Q."/>
            <person name="Zhao J."/>
            <person name="Cui S."/>
            <person name="Peng C."/>
            <person name="He B."/>
            <person name="Liu H."/>
        </authorList>
    </citation>
    <scope>NUCLEOTIDE SEQUENCE [LARGE SCALE GENOMIC DNA]</scope>
    <source>
        <strain evidence="1">Sdau11-99</strain>
    </source>
</reference>
<evidence type="ECO:0008006" key="3">
    <source>
        <dbReference type="Google" id="ProtNLM"/>
    </source>
</evidence>
<dbReference type="Proteomes" id="UP000572817">
    <property type="component" value="Unassembled WGS sequence"/>
</dbReference>
<keyword evidence="2" id="KW-1185">Reference proteome</keyword>
<dbReference type="AlphaFoldDB" id="A0A8H4IZA2"/>
<evidence type="ECO:0000313" key="2">
    <source>
        <dbReference type="Proteomes" id="UP000572817"/>
    </source>
</evidence>
<evidence type="ECO:0000313" key="1">
    <source>
        <dbReference type="EMBL" id="KAF4310281.1"/>
    </source>
</evidence>
<organism evidence="1 2">
    <name type="scientific">Botryosphaeria dothidea</name>
    <dbReference type="NCBI Taxonomy" id="55169"/>
    <lineage>
        <taxon>Eukaryota</taxon>
        <taxon>Fungi</taxon>
        <taxon>Dikarya</taxon>
        <taxon>Ascomycota</taxon>
        <taxon>Pezizomycotina</taxon>
        <taxon>Dothideomycetes</taxon>
        <taxon>Dothideomycetes incertae sedis</taxon>
        <taxon>Botryosphaeriales</taxon>
        <taxon>Botryosphaeriaceae</taxon>
        <taxon>Botryosphaeria</taxon>
    </lineage>
</organism>
<gene>
    <name evidence="1" type="ORF">GTA08_BOTSDO02052</name>
</gene>
<proteinExistence type="predicted"/>
<name>A0A8H4IZA2_9PEZI</name>
<comment type="caution">
    <text evidence="1">The sequence shown here is derived from an EMBL/GenBank/DDBJ whole genome shotgun (WGS) entry which is preliminary data.</text>
</comment>
<sequence length="367" mass="41066">MASSEIFSTVANAFSVVGLADIVFKYGREVVETLVKIHDAPKDVGQLLTEVKDVEARIGRIRIVTSDFAQSSLPQKDKDVIPAIEALLLRCQQEFILIQKSIKEASILATDGLFGKFRKSARWVWNEQKVAASSREMARLSRELDSILLLTGRQSDLAIHREIISTRADIAQASSASNQAHTTLSNITRSVDDKVESISKNLDTLTKDNVVQMHGLSSAVLDPRPNRYLDTSIHVTSSSFHRMTSTELFSSAANAFSVVGLTDVVFKYSRQAYDTLEKVHRAQKGVKDLLEKTNDVEQLVVRANSFLEGFKRCGCPPKFARVILRLTNLLDRCQKEFLRIRNEAQRAALHAGEGWFSKNTKWVLCQQ</sequence>
<accession>A0A8H4IZA2</accession>
<protein>
    <recommendedName>
        <fullName evidence="3">Fungal N-terminal domain-containing protein</fullName>
    </recommendedName>
</protein>
<dbReference type="EMBL" id="WWBZ02000016">
    <property type="protein sequence ID" value="KAF4310281.1"/>
    <property type="molecule type" value="Genomic_DNA"/>
</dbReference>
<dbReference type="OrthoDB" id="3787063at2759"/>